<evidence type="ECO:0000313" key="2">
    <source>
        <dbReference type="EMBL" id="URW80336.1"/>
    </source>
</evidence>
<dbReference type="KEGG" id="alkq:M9189_03075"/>
<feature type="chain" id="PRO_5039952100" description="Carboxypeptidase-like regulatory domain-containing protein" evidence="1">
    <location>
        <begin position="25"/>
        <end position="268"/>
    </location>
</feature>
<evidence type="ECO:0000313" key="3">
    <source>
        <dbReference type="Proteomes" id="UP001056426"/>
    </source>
</evidence>
<gene>
    <name evidence="2" type="ORF">M9189_03075</name>
</gene>
<feature type="signal peptide" evidence="1">
    <location>
        <begin position="1"/>
        <end position="24"/>
    </location>
</feature>
<sequence>MTSIYRRTCLLLICHLALICPLTANDPDSTAVWNICIRSEDNAIIPKATIASYSKITSFVVNEEGCIKLSLPVEDSIRVVSMGFEAKTVVLNQADTYHTGNIIVKLSHNFYQLKEVNIYGYQGILDPMIFPKFEDDSPKIDLHLPSNFGSQISKLPPNERPDVGNMGVMGAIFSPASFIYSKFSKTENSKLSLQEARAEQKHYQFRDQIAGPDIIAMISGFEGKELNDFIVYCNKNLKISNADNIIMAMNKIELLAKKYKEEKGIQKN</sequence>
<reference evidence="2" key="1">
    <citation type="submission" date="2022-05" db="EMBL/GenBank/DDBJ databases">
        <authorList>
            <person name="Sun X."/>
        </authorList>
    </citation>
    <scope>NUCLEOTIDE SEQUENCE</scope>
    <source>
        <strain evidence="2">Ai-910</strain>
    </source>
</reference>
<dbReference type="Proteomes" id="UP001056426">
    <property type="component" value="Chromosome"/>
</dbReference>
<evidence type="ECO:0000256" key="1">
    <source>
        <dbReference type="SAM" id="SignalP"/>
    </source>
</evidence>
<keyword evidence="3" id="KW-1185">Reference proteome</keyword>
<reference evidence="2" key="2">
    <citation type="submission" date="2022-06" db="EMBL/GenBank/DDBJ databases">
        <title>Xiashengella guii gen. nov. sp. nov., a bacterium isolated form anaerobic digestion tank.</title>
        <authorList>
            <person name="Huang H."/>
        </authorList>
    </citation>
    <scope>NUCLEOTIDE SEQUENCE</scope>
    <source>
        <strain evidence="2">Ai-910</strain>
    </source>
</reference>
<dbReference type="RefSeq" id="WP_250724476.1">
    <property type="nucleotide sequence ID" value="NZ_CP098400.1"/>
</dbReference>
<organism evidence="2 3">
    <name type="scientific">Xiashengella succiniciproducens</name>
    <dbReference type="NCBI Taxonomy" id="2949635"/>
    <lineage>
        <taxon>Bacteria</taxon>
        <taxon>Pseudomonadati</taxon>
        <taxon>Bacteroidota</taxon>
        <taxon>Bacteroidia</taxon>
        <taxon>Marinilabiliales</taxon>
        <taxon>Marinilabiliaceae</taxon>
        <taxon>Xiashengella</taxon>
    </lineage>
</organism>
<name>A0A9J6ZSX2_9BACT</name>
<protein>
    <recommendedName>
        <fullName evidence="4">Carboxypeptidase-like regulatory domain-containing protein</fullName>
    </recommendedName>
</protein>
<keyword evidence="1" id="KW-0732">Signal</keyword>
<proteinExistence type="predicted"/>
<dbReference type="AlphaFoldDB" id="A0A9J6ZSX2"/>
<evidence type="ECO:0008006" key="4">
    <source>
        <dbReference type="Google" id="ProtNLM"/>
    </source>
</evidence>
<dbReference type="EMBL" id="CP098400">
    <property type="protein sequence ID" value="URW80336.1"/>
    <property type="molecule type" value="Genomic_DNA"/>
</dbReference>
<accession>A0A9J6ZSX2</accession>